<dbReference type="OrthoDB" id="9807790at2"/>
<evidence type="ECO:0000256" key="3">
    <source>
        <dbReference type="PROSITE-ProRule" id="PRU00289"/>
    </source>
</evidence>
<name>A0A1H9LC12_BUTFI</name>
<evidence type="ECO:0000313" key="7">
    <source>
        <dbReference type="Proteomes" id="UP000182584"/>
    </source>
</evidence>
<dbReference type="eggNOG" id="COG1716">
    <property type="taxonomic scope" value="Bacteria"/>
</dbReference>
<dbReference type="SUPFAM" id="SSF49879">
    <property type="entry name" value="SMAD/FHA domain"/>
    <property type="match status" value="1"/>
</dbReference>
<organism evidence="6 7">
    <name type="scientific">Butyrivibrio fibrisolvens</name>
    <dbReference type="NCBI Taxonomy" id="831"/>
    <lineage>
        <taxon>Bacteria</taxon>
        <taxon>Bacillati</taxon>
        <taxon>Bacillota</taxon>
        <taxon>Clostridia</taxon>
        <taxon>Lachnospirales</taxon>
        <taxon>Lachnospiraceae</taxon>
        <taxon>Butyrivibrio</taxon>
    </lineage>
</organism>
<dbReference type="GO" id="GO:0005524">
    <property type="term" value="F:ATP binding"/>
    <property type="evidence" value="ECO:0007669"/>
    <property type="project" value="UniProtKB-UniRule"/>
</dbReference>
<dbReference type="PANTHER" id="PTHR22683">
    <property type="entry name" value="SPORULATION PROTEIN RELATED"/>
    <property type="match status" value="1"/>
</dbReference>
<protein>
    <submittedName>
        <fullName evidence="6">Type VII secretion protein EssC, C-terminal domain-containing protein</fullName>
    </submittedName>
</protein>
<dbReference type="eggNOG" id="COG1674">
    <property type="taxonomic scope" value="Bacteria"/>
</dbReference>
<evidence type="ECO:0000313" key="6">
    <source>
        <dbReference type="EMBL" id="SER08717.1"/>
    </source>
</evidence>
<evidence type="ECO:0000259" key="4">
    <source>
        <dbReference type="PROSITE" id="PS50006"/>
    </source>
</evidence>
<dbReference type="CDD" id="cd01127">
    <property type="entry name" value="TrwB_TraG_TraD_VirD4"/>
    <property type="match status" value="1"/>
</dbReference>
<dbReference type="InterPro" id="IPR050206">
    <property type="entry name" value="FtsK/SpoIIIE/SftA"/>
</dbReference>
<feature type="domain" description="FHA" evidence="4">
    <location>
        <begin position="118"/>
        <end position="173"/>
    </location>
</feature>
<dbReference type="InterPro" id="IPR003593">
    <property type="entry name" value="AAA+_ATPase"/>
</dbReference>
<dbReference type="SMART" id="SM00240">
    <property type="entry name" value="FHA"/>
    <property type="match status" value="1"/>
</dbReference>
<dbReference type="CDD" id="cd00060">
    <property type="entry name" value="FHA"/>
    <property type="match status" value="1"/>
</dbReference>
<evidence type="ECO:0000256" key="2">
    <source>
        <dbReference type="ARBA" id="ARBA00022840"/>
    </source>
</evidence>
<dbReference type="EMBL" id="FOGJ01000002">
    <property type="protein sequence ID" value="SER08717.1"/>
    <property type="molecule type" value="Genomic_DNA"/>
</dbReference>
<dbReference type="Gene3D" id="2.60.200.20">
    <property type="match status" value="1"/>
</dbReference>
<dbReference type="GO" id="GO:0016020">
    <property type="term" value="C:membrane"/>
    <property type="evidence" value="ECO:0007669"/>
    <property type="project" value="UniProtKB-SubCell"/>
</dbReference>
<dbReference type="PROSITE" id="PS50901">
    <property type="entry name" value="FTSK"/>
    <property type="match status" value="2"/>
</dbReference>
<sequence length="1580" mass="177637">MSIAITIYSKSAFKEFVLPAGVNRRLALRIESRKFRIEEDVAVLLENIGGKWRFLSSDEINSVKLPLCKIENAGYDLKEGDSLSLRTRYGERLAVMVREKEQPFIAYKKYDLSNIVKLSIGSSDDSDIRYSFHISDREVISSLHAVMEADTKEGGWILTDKSTNGTFINDIAIHGSRKLIFGDRINIWGLYMVYAGDVLAIDQTSHMTMSDKLVLIDNKLQGSVDTGRDEKAPDYAVMPDNYKVIYHRPPRNMDRLCSDEIILKHLPASAHMIANDSLLPYTRVSKEINRIREDYSEYLDVMEEKISSNCERNKKILNDRYKSAEEACDFKKGLPDNLWSRNTTHKDFLYHRVGKGSIPFQMKVELPEGDNVFYDDELDKRCLDISKKYKMLEDVPVCVDLSGENLIGIVGGNGKRGSYQIVYDLIAQITTQNCYTDVKLAFITASDISGNNESWSFALWFPHVWSEDRKRRYIAFEQEEVSDVCYDLTSVFREYVKNPEKEHPHYVIIVEDQSLLEGELITKYLSDHENAPFVTTLLMAEDVADLPNACNLVIENDNNYKGMYYIREGRGSGREIEFDNISAEILYELSGTLSTVVVDNEGGGGEIPDEVSFFDMYGVSSPEDLHIKDRWRRNRTYEGIRGRIGQIAGGRPCILDLHEKYHGPHGLIAGTTGSGKSELLQTFILSLAVEYSPEDIAFFLIDYKGGGMGNAFAKLPHVAGQISNLSGALVRRAMVAIKSENRRRQRLFIESGVNNIDAYTRLYKNGETKVALPHLLIIIDEFAQLKAEEPDFMRELISVAQIGRSLGVHLILATQKPSGTVDDNIWSNSKFRICLRVQDQKDSIEMLHKSDAAFLSTTGRAILQVGSDELYKEFQSGYTGQAYDKDGSGHKITARLLTNTGREGLIGNYLESRRKAALRHEFILDLVKNEASLVGTAYEDMLYLNFVRLRDEILVAEPELGKDNDALADRIIERSETENIRLPQRREKTELESVIEYIIECSNELELYNNSPLWLPELPKKLSLDLLDGYKKASYNSGRWPHIMGGADIKAYAGLIDDPVNQYQMPLIINFSRGGNTAVCGMTLSGKSTFLQTVVFSLYQSYDPSMLNAYIIDFGGRAFEAFEDDAHTGGIVYDTDIRKVPNLICMIQDEIVRRRKEYAGTGFDGLRAEKGFKDPAIIVVIDDMASLREKTEGAYDDAIIQIARECASVGIYLLISGSGFGMRDIPGRMSESIRNIFCLQMADKVGYMDVLRTSQIEIMPQESIAGRGLIISSGHTLEFQTALSLCEDDLTRTESIKDILSKETLSYHGPKAMAIPYIPDKPSWSLFKDSLTNIDAGLLPFGYNITSARIESIDLDMTYLYLISGRPRSGKTNLIRILSRTCRFIGAREVTVFETSGRKELKNDASNMGFGYVSEVDGVVGWLKNIIPVFKERYALKSKLKDEGVSDEDILRKIRKEGHPYFIFIDDLVSFTLMMHSPEGASHNLAGAITNLFEKGSLLDIYFFAAYDDEKRMDAAGLSVYESFASYKNGIHLGGMADSQSILRFDGVPYRKLTAAGKPGSGITSSYNDKGSVQVVIPLA</sequence>
<reference evidence="6 7" key="1">
    <citation type="submission" date="2016-10" db="EMBL/GenBank/DDBJ databases">
        <authorList>
            <person name="de Groot N.N."/>
        </authorList>
    </citation>
    <scope>NUCLEOTIDE SEQUENCE [LARGE SCALE GENOMIC DNA]</scope>
    <source>
        <strain evidence="6 7">AR40</strain>
    </source>
</reference>
<dbReference type="RefSeq" id="WP_074753878.1">
    <property type="nucleotide sequence ID" value="NZ_FOGJ01000002.1"/>
</dbReference>
<dbReference type="Pfam" id="PF00498">
    <property type="entry name" value="FHA"/>
    <property type="match status" value="1"/>
</dbReference>
<dbReference type="eggNOG" id="COG0433">
    <property type="taxonomic scope" value="Bacteria"/>
</dbReference>
<feature type="binding site" evidence="3">
    <location>
        <begin position="670"/>
        <end position="677"/>
    </location>
    <ligand>
        <name>ATP</name>
        <dbReference type="ChEBI" id="CHEBI:30616"/>
    </ligand>
</feature>
<keyword evidence="1 3" id="KW-0547">Nucleotide-binding</keyword>
<dbReference type="Gene3D" id="3.40.50.300">
    <property type="entry name" value="P-loop containing nucleotide triphosphate hydrolases"/>
    <property type="match status" value="3"/>
</dbReference>
<proteinExistence type="predicted"/>
<dbReference type="SUPFAM" id="SSF52540">
    <property type="entry name" value="P-loop containing nucleoside triphosphate hydrolases"/>
    <property type="match status" value="3"/>
</dbReference>
<dbReference type="PANTHER" id="PTHR22683:SF1">
    <property type="entry name" value="TYPE VII SECRETION SYSTEM PROTEIN ESSC"/>
    <property type="match status" value="1"/>
</dbReference>
<evidence type="ECO:0000259" key="5">
    <source>
        <dbReference type="PROSITE" id="PS50901"/>
    </source>
</evidence>
<keyword evidence="2 3" id="KW-0067">ATP-binding</keyword>
<dbReference type="InterPro" id="IPR000253">
    <property type="entry name" value="FHA_dom"/>
</dbReference>
<feature type="domain" description="FtsK" evidence="5">
    <location>
        <begin position="1064"/>
        <end position="1248"/>
    </location>
</feature>
<feature type="binding site" evidence="3">
    <location>
        <begin position="1081"/>
        <end position="1088"/>
    </location>
    <ligand>
        <name>ATP</name>
        <dbReference type="ChEBI" id="CHEBI:30616"/>
    </ligand>
</feature>
<gene>
    <name evidence="6" type="ORF">SAMN04487884_10212</name>
</gene>
<dbReference type="GO" id="GO:0003677">
    <property type="term" value="F:DNA binding"/>
    <property type="evidence" value="ECO:0007669"/>
    <property type="project" value="InterPro"/>
</dbReference>
<dbReference type="InterPro" id="IPR027417">
    <property type="entry name" value="P-loop_NTPase"/>
</dbReference>
<evidence type="ECO:0000256" key="1">
    <source>
        <dbReference type="ARBA" id="ARBA00022741"/>
    </source>
</evidence>
<accession>A0A1H9LC12</accession>
<dbReference type="PROSITE" id="PS50006">
    <property type="entry name" value="FHA_DOMAIN"/>
    <property type="match status" value="1"/>
</dbReference>
<dbReference type="Pfam" id="PF01580">
    <property type="entry name" value="FtsK_SpoIIIE"/>
    <property type="match status" value="2"/>
</dbReference>
<feature type="domain" description="FtsK" evidence="5">
    <location>
        <begin position="650"/>
        <end position="844"/>
    </location>
</feature>
<dbReference type="Proteomes" id="UP000182584">
    <property type="component" value="Unassembled WGS sequence"/>
</dbReference>
<dbReference type="InterPro" id="IPR008984">
    <property type="entry name" value="SMAD_FHA_dom_sf"/>
</dbReference>
<dbReference type="SMART" id="SM00382">
    <property type="entry name" value="AAA"/>
    <property type="match status" value="3"/>
</dbReference>
<dbReference type="InterPro" id="IPR002543">
    <property type="entry name" value="FtsK_dom"/>
</dbReference>